<evidence type="ECO:0000313" key="3">
    <source>
        <dbReference type="EMBL" id="QDO89744.1"/>
    </source>
</evidence>
<dbReference type="OrthoDB" id="116480at2"/>
<name>A0A516GDY4_9MICO</name>
<evidence type="ECO:0000256" key="2">
    <source>
        <dbReference type="SAM" id="Phobius"/>
    </source>
</evidence>
<feature type="transmembrane region" description="Helical" evidence="2">
    <location>
        <begin position="232"/>
        <end position="254"/>
    </location>
</feature>
<dbReference type="PANTHER" id="PTHR41282:SF1">
    <property type="entry name" value="CONSERVED TRANSMEMBRANE PROTEIN-RELATED"/>
    <property type="match status" value="1"/>
</dbReference>
<dbReference type="InterPro" id="IPR010539">
    <property type="entry name" value="BaxI_1-like"/>
</dbReference>
<protein>
    <recommendedName>
        <fullName evidence="5">Bax inhibitor-1/YccA family protein</fullName>
    </recommendedName>
</protein>
<feature type="transmembrane region" description="Helical" evidence="2">
    <location>
        <begin position="275"/>
        <end position="298"/>
    </location>
</feature>
<dbReference type="EMBL" id="CP041616">
    <property type="protein sequence ID" value="QDO89744.1"/>
    <property type="molecule type" value="Genomic_DNA"/>
</dbReference>
<feature type="region of interest" description="Disordered" evidence="1">
    <location>
        <begin position="23"/>
        <end position="62"/>
    </location>
</feature>
<gene>
    <name evidence="3" type="ORF">FNH13_16540</name>
</gene>
<dbReference type="KEGG" id="orz:FNH13_16540"/>
<sequence length="301" mass="32089">MATNPVFNRIDKEAQQYAGFNQAPQQGYGAPQGAPQQGYGAPPQGQPQMPMGYPGASESMSPEQLEQMYRQAPAGPAQTGRVTLDDVVMKSGMIFGVVVVMAALAWNFVGARPDLGMPIWLLGMFGSLGLSFAIAFKKTVSIPLIMAHAVLQGLFLGAVSVTFNAVYDGVVTTAVVATMATAAGMFIAWKVGFIKVTSKSRRIFGMMAMGYLVFLLVNLGASFMGFGDGWGIYSGPLGIIISLLGVGLASYSLAVDFDSIDRGIKAGAPEKYSWLMGHGLIASLVWLYIEFLRLFAILQNN</sequence>
<feature type="transmembrane region" description="Helical" evidence="2">
    <location>
        <begin position="143"/>
        <end position="163"/>
    </location>
</feature>
<accession>A0A516GDY4</accession>
<proteinExistence type="predicted"/>
<dbReference type="Proteomes" id="UP000315395">
    <property type="component" value="Chromosome"/>
</dbReference>
<reference evidence="3 4" key="1">
    <citation type="submission" date="2019-07" db="EMBL/GenBank/DDBJ databases">
        <title>complete genome sequencing of Ornithinimicrobium sp. H23M54.</title>
        <authorList>
            <person name="Bae J.-W."/>
            <person name="Lee S.-Y."/>
        </authorList>
    </citation>
    <scope>NUCLEOTIDE SEQUENCE [LARGE SCALE GENOMIC DNA]</scope>
    <source>
        <strain evidence="3 4">H23M54</strain>
    </source>
</reference>
<feature type="transmembrane region" description="Helical" evidence="2">
    <location>
        <begin position="87"/>
        <end position="109"/>
    </location>
</feature>
<feature type="transmembrane region" description="Helical" evidence="2">
    <location>
        <begin position="203"/>
        <end position="226"/>
    </location>
</feature>
<feature type="compositionally biased region" description="Low complexity" evidence="1">
    <location>
        <begin position="23"/>
        <end position="56"/>
    </location>
</feature>
<dbReference type="RefSeq" id="WP_143784465.1">
    <property type="nucleotide sequence ID" value="NZ_CP041616.1"/>
</dbReference>
<keyword evidence="4" id="KW-1185">Reference proteome</keyword>
<keyword evidence="2" id="KW-1133">Transmembrane helix</keyword>
<dbReference type="Pfam" id="PF12811">
    <property type="entry name" value="BaxI_1"/>
    <property type="match status" value="1"/>
</dbReference>
<keyword evidence="2" id="KW-0472">Membrane</keyword>
<feature type="transmembrane region" description="Helical" evidence="2">
    <location>
        <begin position="169"/>
        <end position="191"/>
    </location>
</feature>
<evidence type="ECO:0008006" key="5">
    <source>
        <dbReference type="Google" id="ProtNLM"/>
    </source>
</evidence>
<dbReference type="PANTHER" id="PTHR41282">
    <property type="entry name" value="CONSERVED TRANSMEMBRANE PROTEIN-RELATED"/>
    <property type="match status" value="1"/>
</dbReference>
<feature type="transmembrane region" description="Helical" evidence="2">
    <location>
        <begin position="115"/>
        <end position="136"/>
    </location>
</feature>
<organism evidence="3 4">
    <name type="scientific">Ornithinimicrobium ciconiae</name>
    <dbReference type="NCBI Taxonomy" id="2594265"/>
    <lineage>
        <taxon>Bacteria</taxon>
        <taxon>Bacillati</taxon>
        <taxon>Actinomycetota</taxon>
        <taxon>Actinomycetes</taxon>
        <taxon>Micrococcales</taxon>
        <taxon>Ornithinimicrobiaceae</taxon>
        <taxon>Ornithinimicrobium</taxon>
    </lineage>
</organism>
<evidence type="ECO:0000256" key="1">
    <source>
        <dbReference type="SAM" id="MobiDB-lite"/>
    </source>
</evidence>
<evidence type="ECO:0000313" key="4">
    <source>
        <dbReference type="Proteomes" id="UP000315395"/>
    </source>
</evidence>
<dbReference type="PIRSF" id="PIRSF009160">
    <property type="entry name" value="UCP009160"/>
    <property type="match status" value="1"/>
</dbReference>
<dbReference type="AlphaFoldDB" id="A0A516GDY4"/>
<keyword evidence="2" id="KW-0812">Transmembrane</keyword>